<name>A0A2C6L1V2_9APIC</name>
<dbReference type="GeneID" id="94427629"/>
<evidence type="ECO:0000313" key="3">
    <source>
        <dbReference type="Proteomes" id="UP000221165"/>
    </source>
</evidence>
<feature type="region of interest" description="Disordered" evidence="1">
    <location>
        <begin position="1"/>
        <end position="20"/>
    </location>
</feature>
<protein>
    <recommendedName>
        <fullName evidence="4">Ubiquitin-like protein ATG12</fullName>
    </recommendedName>
</protein>
<dbReference type="OrthoDB" id="433869at2759"/>
<sequence>MAPTKSKARGQLFPDDPKYKYDGPAFRPSSQAEATIEAKIRLAHPNAKALEFTMTVNELTSFAVIREAIIKRHGGSIVEVYMCLNQFQKDECVDTSKLLKDYGITTGQCLICYDFEPFSGPLLSA</sequence>
<evidence type="ECO:0000256" key="1">
    <source>
        <dbReference type="SAM" id="MobiDB-lite"/>
    </source>
</evidence>
<evidence type="ECO:0008006" key="4">
    <source>
        <dbReference type="Google" id="ProtNLM"/>
    </source>
</evidence>
<comment type="caution">
    <text evidence="2">The sequence shown here is derived from an EMBL/GenBank/DDBJ whole genome shotgun (WGS) entry which is preliminary data.</text>
</comment>
<dbReference type="VEuPathDB" id="ToxoDB:CSUI_004225"/>
<gene>
    <name evidence="2" type="ORF">CSUI_004225</name>
</gene>
<keyword evidence="3" id="KW-1185">Reference proteome</keyword>
<dbReference type="AlphaFoldDB" id="A0A2C6L1V2"/>
<organism evidence="2 3">
    <name type="scientific">Cystoisospora suis</name>
    <dbReference type="NCBI Taxonomy" id="483139"/>
    <lineage>
        <taxon>Eukaryota</taxon>
        <taxon>Sar</taxon>
        <taxon>Alveolata</taxon>
        <taxon>Apicomplexa</taxon>
        <taxon>Conoidasida</taxon>
        <taxon>Coccidia</taxon>
        <taxon>Eucoccidiorida</taxon>
        <taxon>Eimeriorina</taxon>
        <taxon>Sarcocystidae</taxon>
        <taxon>Cystoisospora</taxon>
    </lineage>
</organism>
<dbReference type="EMBL" id="MIGC01001942">
    <property type="protein sequence ID" value="PHJ21922.1"/>
    <property type="molecule type" value="Genomic_DNA"/>
</dbReference>
<dbReference type="Proteomes" id="UP000221165">
    <property type="component" value="Unassembled WGS sequence"/>
</dbReference>
<proteinExistence type="predicted"/>
<dbReference type="RefSeq" id="XP_067923601.1">
    <property type="nucleotide sequence ID" value="XM_068064418.1"/>
</dbReference>
<reference evidence="2 3" key="1">
    <citation type="journal article" date="2017" name="Int. J. Parasitol.">
        <title>The genome of the protozoan parasite Cystoisospora suis and a reverse vaccinology approach to identify vaccine candidates.</title>
        <authorList>
            <person name="Palmieri N."/>
            <person name="Shrestha A."/>
            <person name="Ruttkowski B."/>
            <person name="Beck T."/>
            <person name="Vogl C."/>
            <person name="Tomley F."/>
            <person name="Blake D.P."/>
            <person name="Joachim A."/>
        </authorList>
    </citation>
    <scope>NUCLEOTIDE SEQUENCE [LARGE SCALE GENOMIC DNA]</scope>
    <source>
        <strain evidence="2 3">Wien I</strain>
    </source>
</reference>
<accession>A0A2C6L1V2</accession>
<evidence type="ECO:0000313" key="2">
    <source>
        <dbReference type="EMBL" id="PHJ21922.1"/>
    </source>
</evidence>